<dbReference type="OrthoDB" id="38477at10239"/>
<keyword evidence="2" id="KW-1185">Reference proteome</keyword>
<dbReference type="CDD" id="cd21661">
    <property type="entry name" value="merbe_CoV_ORF8b-like"/>
    <property type="match status" value="1"/>
</dbReference>
<dbReference type="Proteomes" id="UP000101546">
    <property type="component" value="Segment"/>
</dbReference>
<dbReference type="EMBL" id="KC545383">
    <property type="protein sequence ID" value="AGX27808.1"/>
    <property type="molecule type" value="Genomic_RNA"/>
</dbReference>
<dbReference type="GeneID" id="37627010"/>
<proteinExistence type="predicted"/>
<organism evidence="1 2">
    <name type="scientific">Betacoronavirus Erinaceus/VMC/DEU/2012</name>
    <dbReference type="NCBI Taxonomy" id="1385427"/>
    <lineage>
        <taxon>Viruses</taxon>
        <taxon>Riboviria</taxon>
        <taxon>Orthornavirae</taxon>
        <taxon>Pisuviricota</taxon>
        <taxon>Pisoniviricetes</taxon>
        <taxon>Nidovirales</taxon>
        <taxon>Cornidovirineae</taxon>
        <taxon>Coronaviridae</taxon>
        <taxon>Orthocoronavirinae</taxon>
        <taxon>Betacoronavirus</taxon>
        <taxon>Merbecovirus</taxon>
        <taxon>Betacoronavirus erinacei</taxon>
        <taxon>Hedgehog coronavirus 1</taxon>
    </lineage>
</organism>
<accession>U5LR23</accession>
<gene>
    <name evidence="1" type="primary">orf8b</name>
</gene>
<evidence type="ECO:0000313" key="2">
    <source>
        <dbReference type="Proteomes" id="UP000101546"/>
    </source>
</evidence>
<name>U5LR23_9BETC</name>
<sequence length="199" mass="22080">MEINKMEIIEVDQDNLNLDQPQMFLSHGTLALHSMVSSLLPFRLDKAYPLMPILHPSKMQGIGADKTESLIQAMVLNNWPPGGISTTLEQDQKLTCHSEQSKMASTGFGKKVLVKPLQILVPGILLMTQLLSRSSRLALNYLKIATLRALEVIVSHLLERPALAETPADLIPEAPNLVVEVTHQEVLDPQMHQHCSILN</sequence>
<reference evidence="1 2" key="1">
    <citation type="journal article" date="2014" name="J. Virol.">
        <title>Characterization of a novel betacoronavirus related to middle East respiratory syndrome coronavirus in European hedgehogs.</title>
        <authorList>
            <person name="Corman V.M."/>
            <person name="Kallies R."/>
            <person name="Philipps H."/>
            <person name="Gopner G."/>
            <person name="Muller M.A."/>
            <person name="Eckerle I."/>
            <person name="Brunink S."/>
            <person name="Drosten C."/>
            <person name="Drexler J.F."/>
        </authorList>
    </citation>
    <scope>NUCLEOTIDE SEQUENCE [LARGE SCALE GENOMIC DNA]</scope>
    <source>
        <strain evidence="1">ErinaceusCoV/2012-174/GER/2012</strain>
    </source>
</reference>
<dbReference type="RefSeq" id="YP_009513019.1">
    <property type="nucleotide sequence ID" value="NC_039207.1"/>
</dbReference>
<evidence type="ECO:0000313" key="1">
    <source>
        <dbReference type="EMBL" id="AGX27808.1"/>
    </source>
</evidence>
<protein>
    <submittedName>
        <fullName evidence="1">Orf8b</fullName>
    </submittedName>
</protein>
<dbReference type="InterPro" id="IPR044312">
    <property type="entry name" value="merbe_CoV_ORF8b-like"/>
</dbReference>